<dbReference type="PANTHER" id="PTHR11311:SF29">
    <property type="entry name" value="THROMBOSPONDIN TYPE-1 DOMAIN-CONTAINING PROTEIN 7A ISOFORM X1"/>
    <property type="match status" value="1"/>
</dbReference>
<sequence length="127" mass="14324">MLDCVRSDGKSVDIKFCEEGDGRPCPSQMEQWKPCPVRPCYRWQYSPWSECRVESVVCGHGTRYRNLSCFVSDGSSDGESSMVDEELCNTLELAINGDRKIILKEACILPCPGDISLFKNMDDMINT</sequence>
<dbReference type="InterPro" id="IPR051418">
    <property type="entry name" value="Spondin/Thrombospondin_T1"/>
</dbReference>
<accession>A0ABV0NBV0</accession>
<dbReference type="SUPFAM" id="SSF82895">
    <property type="entry name" value="TSP-1 type 1 repeat"/>
    <property type="match status" value="1"/>
</dbReference>
<dbReference type="PROSITE" id="PS50092">
    <property type="entry name" value="TSP1"/>
    <property type="match status" value="1"/>
</dbReference>
<evidence type="ECO:0000313" key="2">
    <source>
        <dbReference type="Proteomes" id="UP001476798"/>
    </source>
</evidence>
<dbReference type="PANTHER" id="PTHR11311">
    <property type="entry name" value="SPONDIN"/>
    <property type="match status" value="1"/>
</dbReference>
<dbReference type="Pfam" id="PF19030">
    <property type="entry name" value="TSP1_ADAMTS"/>
    <property type="match status" value="1"/>
</dbReference>
<dbReference type="InterPro" id="IPR000884">
    <property type="entry name" value="TSP1_rpt"/>
</dbReference>
<name>A0ABV0NBV0_9TELE</name>
<reference evidence="1 2" key="1">
    <citation type="submission" date="2021-06" db="EMBL/GenBank/DDBJ databases">
        <authorList>
            <person name="Palmer J.M."/>
        </authorList>
    </citation>
    <scope>NUCLEOTIDE SEQUENCE [LARGE SCALE GENOMIC DNA]</scope>
    <source>
        <strain evidence="1 2">GA_2019</strain>
        <tissue evidence="1">Muscle</tissue>
    </source>
</reference>
<evidence type="ECO:0000313" key="1">
    <source>
        <dbReference type="EMBL" id="MEQ2168536.1"/>
    </source>
</evidence>
<dbReference type="InterPro" id="IPR036383">
    <property type="entry name" value="TSP1_rpt_sf"/>
</dbReference>
<dbReference type="Gene3D" id="2.20.100.10">
    <property type="entry name" value="Thrombospondin type-1 (TSP1) repeat"/>
    <property type="match status" value="1"/>
</dbReference>
<dbReference type="Proteomes" id="UP001476798">
    <property type="component" value="Unassembled WGS sequence"/>
</dbReference>
<keyword evidence="2" id="KW-1185">Reference proteome</keyword>
<proteinExistence type="predicted"/>
<organism evidence="1 2">
    <name type="scientific">Goodea atripinnis</name>
    <dbReference type="NCBI Taxonomy" id="208336"/>
    <lineage>
        <taxon>Eukaryota</taxon>
        <taxon>Metazoa</taxon>
        <taxon>Chordata</taxon>
        <taxon>Craniata</taxon>
        <taxon>Vertebrata</taxon>
        <taxon>Euteleostomi</taxon>
        <taxon>Actinopterygii</taxon>
        <taxon>Neopterygii</taxon>
        <taxon>Teleostei</taxon>
        <taxon>Neoteleostei</taxon>
        <taxon>Acanthomorphata</taxon>
        <taxon>Ovalentaria</taxon>
        <taxon>Atherinomorphae</taxon>
        <taxon>Cyprinodontiformes</taxon>
        <taxon>Goodeidae</taxon>
        <taxon>Goodea</taxon>
    </lineage>
</organism>
<protein>
    <submittedName>
        <fullName evidence="1">Uncharacterized protein</fullName>
    </submittedName>
</protein>
<comment type="caution">
    <text evidence="1">The sequence shown here is derived from an EMBL/GenBank/DDBJ whole genome shotgun (WGS) entry which is preliminary data.</text>
</comment>
<gene>
    <name evidence="1" type="ORF">GOODEAATRI_015584</name>
</gene>
<dbReference type="EMBL" id="JAHRIO010031144">
    <property type="protein sequence ID" value="MEQ2168536.1"/>
    <property type="molecule type" value="Genomic_DNA"/>
</dbReference>